<proteinExistence type="predicted"/>
<dbReference type="EMBL" id="JACDUU010000002">
    <property type="protein sequence ID" value="MBA2871090.1"/>
    <property type="molecule type" value="Genomic_DNA"/>
</dbReference>
<keyword evidence="2" id="KW-1185">Reference proteome</keyword>
<evidence type="ECO:0000313" key="1">
    <source>
        <dbReference type="EMBL" id="MBA2871090.1"/>
    </source>
</evidence>
<comment type="caution">
    <text evidence="1">The sequence shown here is derived from an EMBL/GenBank/DDBJ whole genome shotgun (WGS) entry which is preliminary data.</text>
</comment>
<gene>
    <name evidence="1" type="ORF">HNQ85_001360</name>
</gene>
<sequence>MKNTRGAHQERAYERRKPFSKQFQIHPDWLNEWK</sequence>
<evidence type="ECO:0000313" key="2">
    <source>
        <dbReference type="Proteomes" id="UP000580891"/>
    </source>
</evidence>
<name>A0A7W0BV27_9BACL</name>
<reference evidence="1 2" key="1">
    <citation type="submission" date="2020-07" db="EMBL/GenBank/DDBJ databases">
        <title>Genomic Encyclopedia of Type Strains, Phase IV (KMG-IV): sequencing the most valuable type-strain genomes for metagenomic binning, comparative biology and taxonomic classification.</title>
        <authorList>
            <person name="Goeker M."/>
        </authorList>
    </citation>
    <scope>NUCLEOTIDE SEQUENCE [LARGE SCALE GENOMIC DNA]</scope>
    <source>
        <strain evidence="1 2">DSM 25220</strain>
    </source>
</reference>
<dbReference type="AlphaFoldDB" id="A0A7W0BV27"/>
<protein>
    <submittedName>
        <fullName evidence="1">Uncharacterized protein</fullName>
    </submittedName>
</protein>
<organism evidence="1 2">
    <name type="scientific">[Anoxybacillus] calidus</name>
    <dbReference type="NCBI Taxonomy" id="575178"/>
    <lineage>
        <taxon>Bacteria</taxon>
        <taxon>Bacillati</taxon>
        <taxon>Bacillota</taxon>
        <taxon>Bacilli</taxon>
        <taxon>Bacillales</taxon>
        <taxon>Anoxybacillaceae</taxon>
        <taxon>Paranoxybacillus</taxon>
    </lineage>
</organism>
<dbReference type="Proteomes" id="UP000580891">
    <property type="component" value="Unassembled WGS sequence"/>
</dbReference>
<accession>A0A7W0BV27</accession>